<comment type="caution">
    <text evidence="3">The sequence shown here is derived from an EMBL/GenBank/DDBJ whole genome shotgun (WGS) entry which is preliminary data.</text>
</comment>
<evidence type="ECO:0000313" key="3">
    <source>
        <dbReference type="EMBL" id="KAG6700729.1"/>
    </source>
</evidence>
<sequence length="300" mass="33151">MEKWKDHAEHTARMSSPTTNPSNIPPNQVLPISFYPHFSTPPTTNPSNIPATQGNVVSPFDSSISLPIGVRTASSSHVKETIMGAPESKEAETLSPSDRNTSESNDGDDSGTQNRIHIDRGYSIEEPKLGMVFKSEEDLVSCYKSYGKHCGFGVMTQRSKREADGSLNYITLGCSRGGKARNQTSNVARPRSISKTDCKVKLNATFIDGVLKVLIVHNSHNYSLSLQKSRFFRCNREVSESVKRMLDTNDQAGIRMNKSFAALMQEAGGFENLSFLDKNFRNYIDKARHLRLGKGGAQTL</sequence>
<reference evidence="3" key="1">
    <citation type="submission" date="2021-01" db="EMBL/GenBank/DDBJ databases">
        <authorList>
            <person name="Lovell J.T."/>
            <person name="Bentley N."/>
            <person name="Bhattarai G."/>
            <person name="Jenkins J.W."/>
            <person name="Sreedasyam A."/>
            <person name="Alarcon Y."/>
            <person name="Bock C."/>
            <person name="Boston L."/>
            <person name="Carlson J."/>
            <person name="Cervantes K."/>
            <person name="Clermont K."/>
            <person name="Krom N."/>
            <person name="Kubenka K."/>
            <person name="Mamidi S."/>
            <person name="Mattison C."/>
            <person name="Monteros M."/>
            <person name="Pisani C."/>
            <person name="Plott C."/>
            <person name="Rajasekar S."/>
            <person name="Rhein H.S."/>
            <person name="Rohla C."/>
            <person name="Song M."/>
            <person name="Hilaire R.S."/>
            <person name="Shu S."/>
            <person name="Wells L."/>
            <person name="Wang X."/>
            <person name="Webber J."/>
            <person name="Heerema R.J."/>
            <person name="Klein P."/>
            <person name="Conner P."/>
            <person name="Grauke L."/>
            <person name="Grimwood J."/>
            <person name="Schmutz J."/>
            <person name="Randall J.J."/>
        </authorList>
    </citation>
    <scope>NUCLEOTIDE SEQUENCE</scope>
    <source>
        <tissue evidence="3">Leaf</tissue>
    </source>
</reference>
<dbReference type="PANTHER" id="PTHR46328:SF35">
    <property type="entry name" value="PROTEIN FAR1-RELATED SEQUENCE 5-LIKE"/>
    <property type="match status" value="1"/>
</dbReference>
<dbReference type="Proteomes" id="UP000811246">
    <property type="component" value="Chromosome 8"/>
</dbReference>
<evidence type="ECO:0000313" key="4">
    <source>
        <dbReference type="Proteomes" id="UP000811246"/>
    </source>
</evidence>
<evidence type="ECO:0000256" key="1">
    <source>
        <dbReference type="SAM" id="MobiDB-lite"/>
    </source>
</evidence>
<evidence type="ECO:0000259" key="2">
    <source>
        <dbReference type="Pfam" id="PF03101"/>
    </source>
</evidence>
<feature type="region of interest" description="Disordered" evidence="1">
    <location>
        <begin position="1"/>
        <end position="54"/>
    </location>
</feature>
<feature type="domain" description="FAR1" evidence="2">
    <location>
        <begin position="143"/>
        <end position="224"/>
    </location>
</feature>
<dbReference type="AlphaFoldDB" id="A0A922EBX0"/>
<feature type="compositionally biased region" description="Polar residues" evidence="1">
    <location>
        <begin position="94"/>
        <end position="115"/>
    </location>
</feature>
<dbReference type="EMBL" id="CM031832">
    <property type="protein sequence ID" value="KAG6700729.1"/>
    <property type="molecule type" value="Genomic_DNA"/>
</dbReference>
<feature type="compositionally biased region" description="Low complexity" evidence="1">
    <location>
        <begin position="15"/>
        <end position="27"/>
    </location>
</feature>
<accession>A0A922EBX0</accession>
<dbReference type="InterPro" id="IPR004330">
    <property type="entry name" value="FAR1_DNA_bnd_dom"/>
</dbReference>
<name>A0A922EBX0_CARIL</name>
<gene>
    <name evidence="3" type="ORF">I3842_08G127000</name>
</gene>
<dbReference type="Pfam" id="PF03101">
    <property type="entry name" value="FAR1"/>
    <property type="match status" value="1"/>
</dbReference>
<feature type="region of interest" description="Disordered" evidence="1">
    <location>
        <begin position="72"/>
        <end position="121"/>
    </location>
</feature>
<protein>
    <recommendedName>
        <fullName evidence="2">FAR1 domain-containing protein</fullName>
    </recommendedName>
</protein>
<feature type="compositionally biased region" description="Basic and acidic residues" evidence="1">
    <location>
        <begin position="1"/>
        <end position="12"/>
    </location>
</feature>
<proteinExistence type="predicted"/>
<organism evidence="3 4">
    <name type="scientific">Carya illinoinensis</name>
    <name type="common">Pecan</name>
    <dbReference type="NCBI Taxonomy" id="32201"/>
    <lineage>
        <taxon>Eukaryota</taxon>
        <taxon>Viridiplantae</taxon>
        <taxon>Streptophyta</taxon>
        <taxon>Embryophyta</taxon>
        <taxon>Tracheophyta</taxon>
        <taxon>Spermatophyta</taxon>
        <taxon>Magnoliopsida</taxon>
        <taxon>eudicotyledons</taxon>
        <taxon>Gunneridae</taxon>
        <taxon>Pentapetalae</taxon>
        <taxon>rosids</taxon>
        <taxon>fabids</taxon>
        <taxon>Fagales</taxon>
        <taxon>Juglandaceae</taxon>
        <taxon>Carya</taxon>
    </lineage>
</organism>
<dbReference type="PANTHER" id="PTHR46328">
    <property type="entry name" value="FAR-RED IMPAIRED RESPONSIVE (FAR1) FAMILY PROTEIN-RELATED"/>
    <property type="match status" value="1"/>
</dbReference>